<dbReference type="AlphaFoldDB" id="A0A0F9H6P1"/>
<proteinExistence type="predicted"/>
<name>A0A0F9H6P1_9ZZZZ</name>
<evidence type="ECO:0000313" key="1">
    <source>
        <dbReference type="EMBL" id="KKM06730.1"/>
    </source>
</evidence>
<sequence>MEYTKGEWEVKQSGTAIMANGKRIATIRENIERTEREANARLIAAAPLLYDALRRLLEDSEIDTTTPDVPARTLVRATPSEEAILQGFFVLAEAEGK</sequence>
<accession>A0A0F9H6P1</accession>
<organism evidence="1">
    <name type="scientific">marine sediment metagenome</name>
    <dbReference type="NCBI Taxonomy" id="412755"/>
    <lineage>
        <taxon>unclassified sequences</taxon>
        <taxon>metagenomes</taxon>
        <taxon>ecological metagenomes</taxon>
    </lineage>
</organism>
<reference evidence="1" key="1">
    <citation type="journal article" date="2015" name="Nature">
        <title>Complex archaea that bridge the gap between prokaryotes and eukaryotes.</title>
        <authorList>
            <person name="Spang A."/>
            <person name="Saw J.H."/>
            <person name="Jorgensen S.L."/>
            <person name="Zaremba-Niedzwiedzka K."/>
            <person name="Martijn J."/>
            <person name="Lind A.E."/>
            <person name="van Eijk R."/>
            <person name="Schleper C."/>
            <person name="Guy L."/>
            <person name="Ettema T.J."/>
        </authorList>
    </citation>
    <scope>NUCLEOTIDE SEQUENCE</scope>
</reference>
<dbReference type="EMBL" id="LAZR01015926">
    <property type="protein sequence ID" value="KKM06730.1"/>
    <property type="molecule type" value="Genomic_DNA"/>
</dbReference>
<comment type="caution">
    <text evidence="1">The sequence shown here is derived from an EMBL/GenBank/DDBJ whole genome shotgun (WGS) entry which is preliminary data.</text>
</comment>
<gene>
    <name evidence="1" type="ORF">LCGC14_1741030</name>
</gene>
<protein>
    <submittedName>
        <fullName evidence="1">Uncharacterized protein</fullName>
    </submittedName>
</protein>